<reference evidence="2 3" key="1">
    <citation type="submission" date="2020-06" db="EMBL/GenBank/DDBJ databases">
        <title>Characterization of fructooligosaccharide metabolism and fructooligosaccharide-degrading enzymes in human commensal butyrate producers.</title>
        <authorList>
            <person name="Tanno H."/>
            <person name="Fujii T."/>
            <person name="Hirano K."/>
            <person name="Maeno S."/>
            <person name="Tonozuka T."/>
            <person name="Sakamoto M."/>
            <person name="Ohkuma M."/>
            <person name="Tochio T."/>
            <person name="Endo A."/>
        </authorList>
    </citation>
    <scope>NUCLEOTIDE SEQUENCE [LARGE SCALE GENOMIC DNA]</scope>
    <source>
        <strain evidence="2 3">JCM 31056</strain>
    </source>
</reference>
<protein>
    <submittedName>
        <fullName evidence="2">Transposase</fullName>
    </submittedName>
</protein>
<comment type="caution">
    <text evidence="2">The sequence shown here is derived from an EMBL/GenBank/DDBJ whole genome shotgun (WGS) entry which is preliminary data.</text>
</comment>
<dbReference type="CDD" id="cd16428">
    <property type="entry name" value="TcpC_C"/>
    <property type="match status" value="1"/>
</dbReference>
<evidence type="ECO:0000313" key="2">
    <source>
        <dbReference type="EMBL" id="GFO88381.1"/>
    </source>
</evidence>
<evidence type="ECO:0000313" key="3">
    <source>
        <dbReference type="Proteomes" id="UP000620147"/>
    </source>
</evidence>
<feature type="transmembrane region" description="Helical" evidence="1">
    <location>
        <begin position="21"/>
        <end position="43"/>
    </location>
</feature>
<dbReference type="CDD" id="cd16386">
    <property type="entry name" value="TcpC_N"/>
    <property type="match status" value="1"/>
</dbReference>
<gene>
    <name evidence="2" type="ORF">BUFA31_15450</name>
</gene>
<accession>A0ABQ1E086</accession>
<keyword evidence="1" id="KW-0472">Membrane</keyword>
<name>A0ABQ1E086_9FIRM</name>
<keyword evidence="1" id="KW-0812">Transmembrane</keyword>
<dbReference type="InterPro" id="IPR035628">
    <property type="entry name" value="TcpC_C"/>
</dbReference>
<dbReference type="RefSeq" id="WP_188885706.1">
    <property type="nucleotide sequence ID" value="NZ_BLYJ01000017.1"/>
</dbReference>
<dbReference type="EMBL" id="BLYJ01000017">
    <property type="protein sequence ID" value="GFO88381.1"/>
    <property type="molecule type" value="Genomic_DNA"/>
</dbReference>
<dbReference type="InterPro" id="IPR024735">
    <property type="entry name" value="TcpC"/>
</dbReference>
<proteinExistence type="predicted"/>
<evidence type="ECO:0000256" key="1">
    <source>
        <dbReference type="SAM" id="Phobius"/>
    </source>
</evidence>
<keyword evidence="3" id="KW-1185">Reference proteome</keyword>
<organism evidence="2 3">
    <name type="scientific">Butyricicoccus faecihominis</name>
    <dbReference type="NCBI Taxonomy" id="1712515"/>
    <lineage>
        <taxon>Bacteria</taxon>
        <taxon>Bacillati</taxon>
        <taxon>Bacillota</taxon>
        <taxon>Clostridia</taxon>
        <taxon>Eubacteriales</taxon>
        <taxon>Butyricicoccaceae</taxon>
        <taxon>Butyricicoccus</taxon>
    </lineage>
</organism>
<dbReference type="Pfam" id="PF12642">
    <property type="entry name" value="TpcC"/>
    <property type="match status" value="1"/>
</dbReference>
<dbReference type="Gene3D" id="3.10.450.540">
    <property type="match status" value="1"/>
</dbReference>
<dbReference type="Proteomes" id="UP000620147">
    <property type="component" value="Unassembled WGS sequence"/>
</dbReference>
<keyword evidence="1" id="KW-1133">Transmembrane helix</keyword>
<sequence length="301" mass="33634">MFQKKTEKQQKPKKLRVYTVNSRKPAVIAMWLLFICGFVFAVYKNFTAIDTHTVHEKEIVERRVEDTSGVEAFVRNFAKTYYSWSNNKDSVAQRTDALTGYLTEDLQRLTADTVKSDVAVSSSVQDIQIWSVEQNGSENDFAVVFTVAQTISDGKKKDTVSSVYKTAVYKDENGDMVITQAPTITGKPAKSAYMPKDTELDGTVSAVESEDITDFLITFFTLYPTATEKELSYYVSGGSMPSVKCADYTFSQLKSTVLNKNGDTVTATVAVEYLDSVTQMTQISQFELVLKRVDGNWKIVG</sequence>